<evidence type="ECO:0000259" key="3">
    <source>
        <dbReference type="Pfam" id="PF01557"/>
    </source>
</evidence>
<dbReference type="AlphaFoldDB" id="A0A069E7Q5"/>
<dbReference type="Pfam" id="PF01557">
    <property type="entry name" value="FAA_hydrolase"/>
    <property type="match status" value="1"/>
</dbReference>
<evidence type="ECO:0000256" key="1">
    <source>
        <dbReference type="ARBA" id="ARBA00010211"/>
    </source>
</evidence>
<dbReference type="RefSeq" id="WP_035570927.1">
    <property type="nucleotide sequence ID" value="NZ_ARYH01000001.1"/>
</dbReference>
<dbReference type="Gene3D" id="3.90.850.10">
    <property type="entry name" value="Fumarylacetoacetase-like, C-terminal domain"/>
    <property type="match status" value="1"/>
</dbReference>
<keyword evidence="2" id="KW-0479">Metal-binding</keyword>
<dbReference type="Proteomes" id="UP000027446">
    <property type="component" value="Unassembled WGS sequence"/>
</dbReference>
<dbReference type="GO" id="GO:0044281">
    <property type="term" value="P:small molecule metabolic process"/>
    <property type="evidence" value="ECO:0007669"/>
    <property type="project" value="UniProtKB-ARBA"/>
</dbReference>
<sequence length="286" mass="30813">MKLATINNCTHLITEAGGVDIARASGGRFSADMKPLLAQLSDLRAWADDADFVFDPSLAEARLLEDLSVLEAPISNPDQLFAIGLNYRAHSEETGLDVPDEPMVFTKFASSIGKPSADVVLPTLTCDWEVELVAVIGKGGRNIPEAEALEHIAGYCVGQDVSERTLQFANTPAQFSLAKSYPNFAPIGPWITTTDEVSVDQLKIGCHHQTATLQDGNTAQMIFSVAALVSYLSKVCELRTGDLIFTGTPEGVGLGDKPPRYIEPGWVIESEIEGLGRMSNRFEVAS</sequence>
<gene>
    <name evidence="4" type="ORF">HAD_10415</name>
</gene>
<dbReference type="GO" id="GO:0016787">
    <property type="term" value="F:hydrolase activity"/>
    <property type="evidence" value="ECO:0007669"/>
    <property type="project" value="UniProtKB-KW"/>
</dbReference>
<dbReference type="STRING" id="1280949.HAD_10415"/>
<dbReference type="GO" id="GO:0046872">
    <property type="term" value="F:metal ion binding"/>
    <property type="evidence" value="ECO:0007669"/>
    <property type="project" value="UniProtKB-KW"/>
</dbReference>
<name>A0A069E7Q5_9PROT</name>
<dbReference type="PANTHER" id="PTHR42796">
    <property type="entry name" value="FUMARYLACETOACETATE HYDROLASE DOMAIN-CONTAINING PROTEIN 2A-RELATED"/>
    <property type="match status" value="1"/>
</dbReference>
<accession>A0A069E7Q5</accession>
<dbReference type="InterPro" id="IPR036663">
    <property type="entry name" value="Fumarylacetoacetase_C_sf"/>
</dbReference>
<dbReference type="EMBL" id="ARYH01000001">
    <property type="protein sequence ID" value="KCZ86092.1"/>
    <property type="molecule type" value="Genomic_DNA"/>
</dbReference>
<dbReference type="SUPFAM" id="SSF56529">
    <property type="entry name" value="FAH"/>
    <property type="match status" value="1"/>
</dbReference>
<proteinExistence type="inferred from homology"/>
<keyword evidence="5" id="KW-1185">Reference proteome</keyword>
<dbReference type="InterPro" id="IPR051121">
    <property type="entry name" value="FAH"/>
</dbReference>
<comment type="caution">
    <text evidence="4">The sequence shown here is derived from an EMBL/GenBank/DDBJ whole genome shotgun (WGS) entry which is preliminary data.</text>
</comment>
<dbReference type="PANTHER" id="PTHR42796:SF4">
    <property type="entry name" value="FUMARYLACETOACETATE HYDROLASE DOMAIN-CONTAINING PROTEIN 2A"/>
    <property type="match status" value="1"/>
</dbReference>
<dbReference type="OrthoDB" id="5197601at2"/>
<evidence type="ECO:0000313" key="4">
    <source>
        <dbReference type="EMBL" id="KCZ86092.1"/>
    </source>
</evidence>
<protein>
    <submittedName>
        <fullName evidence="4">Fumarylacetoacetate hydrolase</fullName>
    </submittedName>
</protein>
<feature type="domain" description="Fumarylacetoacetase-like C-terminal" evidence="3">
    <location>
        <begin position="80"/>
        <end position="282"/>
    </location>
</feature>
<dbReference type="eggNOG" id="COG0179">
    <property type="taxonomic scope" value="Bacteria"/>
</dbReference>
<dbReference type="InterPro" id="IPR011234">
    <property type="entry name" value="Fumarylacetoacetase-like_C"/>
</dbReference>
<reference evidence="4 5" key="1">
    <citation type="journal article" date="2014" name="Antonie Van Leeuwenhoek">
        <title>Hyphomonas beringensis sp. nov. and Hyphomonas chukchiensis sp. nov., isolated from surface seawater of the Bering Sea and Chukchi Sea.</title>
        <authorList>
            <person name="Li C."/>
            <person name="Lai Q."/>
            <person name="Li G."/>
            <person name="Dong C."/>
            <person name="Wang J."/>
            <person name="Liao Y."/>
            <person name="Shao Z."/>
        </authorList>
    </citation>
    <scope>NUCLEOTIDE SEQUENCE [LARGE SCALE GENOMIC DNA]</scope>
    <source>
        <strain evidence="4 5">MHS-3</strain>
    </source>
</reference>
<keyword evidence="4" id="KW-0378">Hydrolase</keyword>
<dbReference type="PATRIC" id="fig|1280949.3.peg.2128"/>
<evidence type="ECO:0000256" key="2">
    <source>
        <dbReference type="ARBA" id="ARBA00022723"/>
    </source>
</evidence>
<organism evidence="4 5">
    <name type="scientific">Hyphomonas adhaerens MHS-3</name>
    <dbReference type="NCBI Taxonomy" id="1280949"/>
    <lineage>
        <taxon>Bacteria</taxon>
        <taxon>Pseudomonadati</taxon>
        <taxon>Pseudomonadota</taxon>
        <taxon>Alphaproteobacteria</taxon>
        <taxon>Hyphomonadales</taxon>
        <taxon>Hyphomonadaceae</taxon>
        <taxon>Hyphomonas</taxon>
    </lineage>
</organism>
<evidence type="ECO:0000313" key="5">
    <source>
        <dbReference type="Proteomes" id="UP000027446"/>
    </source>
</evidence>
<comment type="similarity">
    <text evidence="1">Belongs to the FAH family.</text>
</comment>